<name>A0A2A7N2A4_MYCAG</name>
<evidence type="ECO:0000256" key="2">
    <source>
        <dbReference type="ARBA" id="ARBA00049106"/>
    </source>
</evidence>
<comment type="catalytic activity">
    <reaction evidence="2">
        <text>oxidized coenzyme F420-(gamma-L-Glu)(n) + a quinol + H(+) = reduced coenzyme F420-(gamma-L-Glu)(n) + a quinone</text>
        <dbReference type="Rhea" id="RHEA:39663"/>
        <dbReference type="Rhea" id="RHEA-COMP:12939"/>
        <dbReference type="Rhea" id="RHEA-COMP:14378"/>
        <dbReference type="ChEBI" id="CHEBI:15378"/>
        <dbReference type="ChEBI" id="CHEBI:24646"/>
        <dbReference type="ChEBI" id="CHEBI:132124"/>
        <dbReference type="ChEBI" id="CHEBI:133980"/>
        <dbReference type="ChEBI" id="CHEBI:139511"/>
    </reaction>
</comment>
<dbReference type="EMBL" id="BLKS01000001">
    <property type="protein sequence ID" value="GFG49332.1"/>
    <property type="molecule type" value="Genomic_DNA"/>
</dbReference>
<comment type="similarity">
    <text evidence="1">Belongs to the F420H(2)-dependent quinone reductase family.</text>
</comment>
<keyword evidence="5" id="KW-1185">Reference proteome</keyword>
<reference evidence="4 5" key="1">
    <citation type="submission" date="2017-10" db="EMBL/GenBank/DDBJ databases">
        <title>The new phylogeny of genus Mycobacterium.</title>
        <authorList>
            <person name="Tortoli E."/>
            <person name="Trovato A."/>
            <person name="Cirillo D.M."/>
        </authorList>
    </citation>
    <scope>NUCLEOTIDE SEQUENCE [LARGE SCALE GENOMIC DNA]</scope>
    <source>
        <strain evidence="4 5">CCUG37673</strain>
    </source>
</reference>
<dbReference type="Proteomes" id="UP000220914">
    <property type="component" value="Unassembled WGS sequence"/>
</dbReference>
<dbReference type="GO" id="GO:0070967">
    <property type="term" value="F:coenzyme F420 binding"/>
    <property type="evidence" value="ECO:0007669"/>
    <property type="project" value="TreeGrafter"/>
</dbReference>
<dbReference type="InterPro" id="IPR012349">
    <property type="entry name" value="Split_barrel_FMN-bd"/>
</dbReference>
<dbReference type="PANTHER" id="PTHR39428">
    <property type="entry name" value="F420H(2)-DEPENDENT QUINONE REDUCTASE RV1261C"/>
    <property type="match status" value="1"/>
</dbReference>
<evidence type="ECO:0000313" key="4">
    <source>
        <dbReference type="EMBL" id="PEG38202.1"/>
    </source>
</evidence>
<evidence type="ECO:0000256" key="1">
    <source>
        <dbReference type="ARBA" id="ARBA00008710"/>
    </source>
</evidence>
<dbReference type="RefSeq" id="WP_097940603.1">
    <property type="nucleotide sequence ID" value="NZ_BLKS01000001.1"/>
</dbReference>
<dbReference type="Gene3D" id="2.30.110.10">
    <property type="entry name" value="Electron Transport, Fmn-binding Protein, Chain A"/>
    <property type="match status" value="1"/>
</dbReference>
<gene>
    <name evidence="4" type="ORF">CQY20_13530</name>
    <name evidence="3" type="ORF">MAGR_07730</name>
</gene>
<sequence>MTEISDFQSFNRGVIEEFRANGGKVGPPFEGSHILLLHTTGAKSGQPRISPLAYFPVDDTIFVVGSYAGSDVDPAWAHNLRAYPQARVEVGTDAYDVAARELPRAERDELYPRLVEIAPVFAQYEAKTSRVIPIFELQKA</sequence>
<organism evidence="4 5">
    <name type="scientific">Mycolicibacterium agri</name>
    <name type="common">Mycobacterium agri</name>
    <dbReference type="NCBI Taxonomy" id="36811"/>
    <lineage>
        <taxon>Bacteria</taxon>
        <taxon>Bacillati</taxon>
        <taxon>Actinomycetota</taxon>
        <taxon>Actinomycetes</taxon>
        <taxon>Mycobacteriales</taxon>
        <taxon>Mycobacteriaceae</taxon>
        <taxon>Mycolicibacterium</taxon>
    </lineage>
</organism>
<dbReference type="EMBL" id="PDCP01000021">
    <property type="protein sequence ID" value="PEG38202.1"/>
    <property type="molecule type" value="Genomic_DNA"/>
</dbReference>
<reference evidence="3 6" key="2">
    <citation type="journal article" date="2019" name="Emerg. Microbes Infect.">
        <title>Comprehensive subspecies identification of 175 nontuberculous mycobacteria species based on 7547 genomic profiles.</title>
        <authorList>
            <person name="Matsumoto Y."/>
            <person name="Kinjo T."/>
            <person name="Motooka D."/>
            <person name="Nabeya D."/>
            <person name="Jung N."/>
            <person name="Uechi K."/>
            <person name="Horii T."/>
            <person name="Iida T."/>
            <person name="Fujita J."/>
            <person name="Nakamura S."/>
        </authorList>
    </citation>
    <scope>NUCLEOTIDE SEQUENCE [LARGE SCALE GENOMIC DNA]</scope>
    <source>
        <strain evidence="3 6">JCM 6377</strain>
    </source>
</reference>
<evidence type="ECO:0000313" key="6">
    <source>
        <dbReference type="Proteomes" id="UP000465302"/>
    </source>
</evidence>
<dbReference type="Proteomes" id="UP000465302">
    <property type="component" value="Unassembled WGS sequence"/>
</dbReference>
<dbReference type="OrthoDB" id="8225825at2"/>
<dbReference type="GO" id="GO:0016491">
    <property type="term" value="F:oxidoreductase activity"/>
    <property type="evidence" value="ECO:0007669"/>
    <property type="project" value="InterPro"/>
</dbReference>
<dbReference type="SUPFAM" id="SSF50475">
    <property type="entry name" value="FMN-binding split barrel"/>
    <property type="match status" value="1"/>
</dbReference>
<dbReference type="PANTHER" id="PTHR39428:SF1">
    <property type="entry name" value="F420H(2)-DEPENDENT QUINONE REDUCTASE RV1261C"/>
    <property type="match status" value="1"/>
</dbReference>
<evidence type="ECO:0000313" key="3">
    <source>
        <dbReference type="EMBL" id="GFG49332.1"/>
    </source>
</evidence>
<dbReference type="Pfam" id="PF04075">
    <property type="entry name" value="F420H2_quin_red"/>
    <property type="match status" value="1"/>
</dbReference>
<proteinExistence type="inferred from homology"/>
<dbReference type="NCBIfam" id="TIGR00026">
    <property type="entry name" value="hi_GC_TIGR00026"/>
    <property type="match status" value="1"/>
</dbReference>
<protein>
    <submittedName>
        <fullName evidence="4">Deazaflavin-dependent nitroreductase</fullName>
    </submittedName>
</protein>
<evidence type="ECO:0000313" key="5">
    <source>
        <dbReference type="Proteomes" id="UP000220914"/>
    </source>
</evidence>
<dbReference type="GO" id="GO:0005886">
    <property type="term" value="C:plasma membrane"/>
    <property type="evidence" value="ECO:0007669"/>
    <property type="project" value="TreeGrafter"/>
</dbReference>
<dbReference type="InterPro" id="IPR004378">
    <property type="entry name" value="F420H2_quin_Rdtase"/>
</dbReference>
<comment type="caution">
    <text evidence="4">The sequence shown here is derived from an EMBL/GenBank/DDBJ whole genome shotgun (WGS) entry which is preliminary data.</text>
</comment>
<accession>A0A2A7N2A4</accession>
<reference evidence="3" key="3">
    <citation type="submission" date="2020-02" db="EMBL/GenBank/DDBJ databases">
        <authorList>
            <person name="Matsumoto Y."/>
            <person name="Motooka D."/>
            <person name="Nakamura S."/>
        </authorList>
    </citation>
    <scope>NUCLEOTIDE SEQUENCE</scope>
    <source>
        <strain evidence="3">JCM 6377</strain>
    </source>
</reference>
<dbReference type="AlphaFoldDB" id="A0A2A7N2A4"/>